<keyword evidence="1" id="KW-0812">Transmembrane</keyword>
<evidence type="ECO:0000313" key="2">
    <source>
        <dbReference type="EMBL" id="RML55070.1"/>
    </source>
</evidence>
<keyword evidence="1" id="KW-0472">Membrane</keyword>
<dbReference type="AlphaFoldDB" id="A0A3M2WU30"/>
<sequence length="67" mass="7795">MKGNKSPFEYFVNIRMLDIRTLIRCTTPRSLRARTGANRENEFYIRALALLILVFLSLCTGTYIRVP</sequence>
<evidence type="ECO:0000256" key="1">
    <source>
        <dbReference type="SAM" id="Phobius"/>
    </source>
</evidence>
<protein>
    <submittedName>
        <fullName evidence="2">Uncharacterized protein</fullName>
    </submittedName>
</protein>
<reference evidence="2 3" key="1">
    <citation type="submission" date="2018-08" db="EMBL/GenBank/DDBJ databases">
        <title>Recombination of ecologically and evolutionarily significant loci maintains genetic cohesion in the Pseudomonas syringae species complex.</title>
        <authorList>
            <person name="Dillon M."/>
            <person name="Thakur S."/>
            <person name="Almeida R.N.D."/>
            <person name="Weir B.S."/>
            <person name="Guttman D.S."/>
        </authorList>
    </citation>
    <scope>NUCLEOTIDE SEQUENCE [LARGE SCALE GENOMIC DNA]</scope>
    <source>
        <strain evidence="2 3">19322</strain>
    </source>
</reference>
<proteinExistence type="predicted"/>
<keyword evidence="1" id="KW-1133">Transmembrane helix</keyword>
<comment type="caution">
    <text evidence="2">The sequence shown here is derived from an EMBL/GenBank/DDBJ whole genome shotgun (WGS) entry which is preliminary data.</text>
</comment>
<name>A0A3M2WU30_PSEA0</name>
<gene>
    <name evidence="2" type="ORF">ALQ94_101134</name>
</gene>
<dbReference type="Proteomes" id="UP000277952">
    <property type="component" value="Unassembled WGS sequence"/>
</dbReference>
<feature type="transmembrane region" description="Helical" evidence="1">
    <location>
        <begin position="43"/>
        <end position="64"/>
    </location>
</feature>
<organism evidence="2 3">
    <name type="scientific">Pseudomonas amygdali pv. morsprunorum</name>
    <dbReference type="NCBI Taxonomy" id="129138"/>
    <lineage>
        <taxon>Bacteria</taxon>
        <taxon>Pseudomonadati</taxon>
        <taxon>Pseudomonadota</taxon>
        <taxon>Gammaproteobacteria</taxon>
        <taxon>Pseudomonadales</taxon>
        <taxon>Pseudomonadaceae</taxon>
        <taxon>Pseudomonas</taxon>
        <taxon>Pseudomonas amygdali</taxon>
    </lineage>
</organism>
<evidence type="ECO:0000313" key="3">
    <source>
        <dbReference type="Proteomes" id="UP000277952"/>
    </source>
</evidence>
<accession>A0A3M2WU30</accession>
<dbReference type="EMBL" id="RBNS01000108">
    <property type="protein sequence ID" value="RML55070.1"/>
    <property type="molecule type" value="Genomic_DNA"/>
</dbReference>